<comment type="caution">
    <text evidence="6">The sequence shown here is derived from an EMBL/GenBank/DDBJ whole genome shotgun (WGS) entry which is preliminary data.</text>
</comment>
<organism evidence="6 7">
    <name type="scientific">Flintibacter faecis</name>
    <dbReference type="NCBI Taxonomy" id="2763047"/>
    <lineage>
        <taxon>Bacteria</taxon>
        <taxon>Bacillati</taxon>
        <taxon>Bacillota</taxon>
        <taxon>Clostridia</taxon>
        <taxon>Eubacteriales</taxon>
        <taxon>Flintibacter</taxon>
    </lineage>
</organism>
<keyword evidence="6" id="KW-0808">Transferase</keyword>
<dbReference type="RefSeq" id="WP_186877797.1">
    <property type="nucleotide sequence ID" value="NZ_JACOPN010000002.1"/>
</dbReference>
<sequence length="247" mass="27192">MSAPLVLDDGLQFGLGVFETIAVEGGHGVLLQAHLARLARSAAALGLGELPARGVTREAVSGYIRAHCPPHSACKLILTQENLILQNRPNPYGPERYDRGFVMDFSAVVRNDTSPLVGHKTMNYGDCILEHRAAAAAGMDERIFLNTRGQLAEGTVSNLFLVSGGRLYTPALSCGLLPGVLRDYLCRSQTVEETELYPRQLGEFQECFVTNSLMGIMPVRRLGEHVFPSRETADRLRAEYERDMYLL</sequence>
<dbReference type="PROSITE" id="PS00770">
    <property type="entry name" value="AA_TRANSFER_CLASS_4"/>
    <property type="match status" value="1"/>
</dbReference>
<dbReference type="Proteomes" id="UP000602260">
    <property type="component" value="Unassembled WGS sequence"/>
</dbReference>
<keyword evidence="3 5" id="KW-0663">Pyridoxal phosphate</keyword>
<accession>A0A8J6J2B2</accession>
<dbReference type="GO" id="GO:0005829">
    <property type="term" value="C:cytosol"/>
    <property type="evidence" value="ECO:0007669"/>
    <property type="project" value="TreeGrafter"/>
</dbReference>
<dbReference type="InterPro" id="IPR036038">
    <property type="entry name" value="Aminotransferase-like"/>
</dbReference>
<evidence type="ECO:0000256" key="3">
    <source>
        <dbReference type="ARBA" id="ARBA00022898"/>
    </source>
</evidence>
<evidence type="ECO:0000256" key="2">
    <source>
        <dbReference type="ARBA" id="ARBA00009320"/>
    </source>
</evidence>
<reference evidence="6" key="1">
    <citation type="submission" date="2020-08" db="EMBL/GenBank/DDBJ databases">
        <title>Genome public.</title>
        <authorList>
            <person name="Liu C."/>
            <person name="Sun Q."/>
        </authorList>
    </citation>
    <scope>NUCLEOTIDE SEQUENCE</scope>
    <source>
        <strain evidence="6">BX5</strain>
    </source>
</reference>
<proteinExistence type="inferred from homology"/>
<comment type="cofactor">
    <cofactor evidence="1 5">
        <name>pyridoxal 5'-phosphate</name>
        <dbReference type="ChEBI" id="CHEBI:597326"/>
    </cofactor>
</comment>
<dbReference type="PANTHER" id="PTHR42743">
    <property type="entry name" value="AMINO-ACID AMINOTRANSFERASE"/>
    <property type="match status" value="1"/>
</dbReference>
<dbReference type="GO" id="GO:0008652">
    <property type="term" value="P:amino acid biosynthetic process"/>
    <property type="evidence" value="ECO:0007669"/>
    <property type="project" value="UniProtKB-ARBA"/>
</dbReference>
<gene>
    <name evidence="6" type="ORF">H8S55_03090</name>
</gene>
<dbReference type="Gene3D" id="3.20.10.10">
    <property type="entry name" value="D-amino Acid Aminotransferase, subunit A, domain 2"/>
    <property type="match status" value="1"/>
</dbReference>
<dbReference type="FunFam" id="3.20.10.10:FF:000002">
    <property type="entry name" value="D-alanine aminotransferase"/>
    <property type="match status" value="1"/>
</dbReference>
<evidence type="ECO:0000256" key="5">
    <source>
        <dbReference type="RuleBase" id="RU004516"/>
    </source>
</evidence>
<dbReference type="InterPro" id="IPR043131">
    <property type="entry name" value="BCAT-like_N"/>
</dbReference>
<keyword evidence="6" id="KW-0032">Aminotransferase</keyword>
<evidence type="ECO:0000256" key="4">
    <source>
        <dbReference type="RuleBase" id="RU004106"/>
    </source>
</evidence>
<keyword evidence="7" id="KW-1185">Reference proteome</keyword>
<dbReference type="EMBL" id="JACOPN010000002">
    <property type="protein sequence ID" value="MBC5716316.1"/>
    <property type="molecule type" value="Genomic_DNA"/>
</dbReference>
<dbReference type="SUPFAM" id="SSF56752">
    <property type="entry name" value="D-aminoacid aminotransferase-like PLP-dependent enzymes"/>
    <property type="match status" value="1"/>
</dbReference>
<dbReference type="InterPro" id="IPR018300">
    <property type="entry name" value="Aminotrans_IV_CS"/>
</dbReference>
<dbReference type="PANTHER" id="PTHR42743:SF11">
    <property type="entry name" value="AMINODEOXYCHORISMATE LYASE"/>
    <property type="match status" value="1"/>
</dbReference>
<evidence type="ECO:0000313" key="7">
    <source>
        <dbReference type="Proteomes" id="UP000602260"/>
    </source>
</evidence>
<name>A0A8J6J2B2_9FIRM</name>
<dbReference type="Gene3D" id="3.30.470.10">
    <property type="match status" value="1"/>
</dbReference>
<dbReference type="GO" id="GO:0046394">
    <property type="term" value="P:carboxylic acid biosynthetic process"/>
    <property type="evidence" value="ECO:0007669"/>
    <property type="project" value="UniProtKB-ARBA"/>
</dbReference>
<dbReference type="GO" id="GO:0008483">
    <property type="term" value="F:transaminase activity"/>
    <property type="evidence" value="ECO:0007669"/>
    <property type="project" value="UniProtKB-KW"/>
</dbReference>
<dbReference type="Pfam" id="PF01063">
    <property type="entry name" value="Aminotran_4"/>
    <property type="match status" value="1"/>
</dbReference>
<evidence type="ECO:0000256" key="1">
    <source>
        <dbReference type="ARBA" id="ARBA00001933"/>
    </source>
</evidence>
<dbReference type="AlphaFoldDB" id="A0A8J6J2B2"/>
<evidence type="ECO:0000313" key="6">
    <source>
        <dbReference type="EMBL" id="MBC5716316.1"/>
    </source>
</evidence>
<protein>
    <submittedName>
        <fullName evidence="6">Aminotransferase class IV</fullName>
    </submittedName>
</protein>
<dbReference type="InterPro" id="IPR001544">
    <property type="entry name" value="Aminotrans_IV"/>
</dbReference>
<dbReference type="InterPro" id="IPR043132">
    <property type="entry name" value="BCAT-like_C"/>
</dbReference>
<dbReference type="InterPro" id="IPR050571">
    <property type="entry name" value="Class-IV_PLP-Dep_Aminotrnsfr"/>
</dbReference>
<comment type="similarity">
    <text evidence="2 4">Belongs to the class-IV pyridoxal-phosphate-dependent aminotransferase family.</text>
</comment>